<proteinExistence type="predicted"/>
<evidence type="ECO:0000313" key="2">
    <source>
        <dbReference type="EMBL" id="KAJ7605208.1"/>
    </source>
</evidence>
<gene>
    <name evidence="3" type="ORF">FB45DRAFT_222140</name>
    <name evidence="2" type="ORF">FB45DRAFT_524964</name>
</gene>
<dbReference type="Proteomes" id="UP001221142">
    <property type="component" value="Unassembled WGS sequence"/>
</dbReference>
<organism evidence="2 4">
    <name type="scientific">Roridomyces roridus</name>
    <dbReference type="NCBI Taxonomy" id="1738132"/>
    <lineage>
        <taxon>Eukaryota</taxon>
        <taxon>Fungi</taxon>
        <taxon>Dikarya</taxon>
        <taxon>Basidiomycota</taxon>
        <taxon>Agaricomycotina</taxon>
        <taxon>Agaricomycetes</taxon>
        <taxon>Agaricomycetidae</taxon>
        <taxon>Agaricales</taxon>
        <taxon>Marasmiineae</taxon>
        <taxon>Mycenaceae</taxon>
        <taxon>Roridomyces</taxon>
    </lineage>
</organism>
<name>A0AAD7F6K8_9AGAR</name>
<dbReference type="EMBL" id="JARKIF010000080">
    <property type="protein sequence ID" value="KAJ7605208.1"/>
    <property type="molecule type" value="Genomic_DNA"/>
</dbReference>
<evidence type="ECO:0000256" key="1">
    <source>
        <dbReference type="SAM" id="MobiDB-lite"/>
    </source>
</evidence>
<feature type="region of interest" description="Disordered" evidence="1">
    <location>
        <begin position="1"/>
        <end position="97"/>
    </location>
</feature>
<sequence length="218" mass="23997">MDHPYSGSAGYIYANDHPAPYRPTLVQVSQAAPTSPPKQNGSSTPTHSISAKPRTSHDSSWSTEGTYTRVQRPKHVDAAPIPVPIGRPRGHSQSSGPLLPLRGPISHPYQQRNTSWVEPEHDDAVEAQETVGPASSVSFGVQPRAIAPSTTRRAPMMTPYATDGDPMSLRRSAFVPHDLGPSDRTVISDWQDTLEQGQRRIQRAIRRLRRWTCTVIPD</sequence>
<reference evidence="2" key="1">
    <citation type="submission" date="2023-03" db="EMBL/GenBank/DDBJ databases">
        <title>Massive genome expansion in bonnet fungi (Mycena s.s.) driven by repeated elements and novel gene families across ecological guilds.</title>
        <authorList>
            <consortium name="Lawrence Berkeley National Laboratory"/>
            <person name="Harder C.B."/>
            <person name="Miyauchi S."/>
            <person name="Viragh M."/>
            <person name="Kuo A."/>
            <person name="Thoen E."/>
            <person name="Andreopoulos B."/>
            <person name="Lu D."/>
            <person name="Skrede I."/>
            <person name="Drula E."/>
            <person name="Henrissat B."/>
            <person name="Morin E."/>
            <person name="Kohler A."/>
            <person name="Barry K."/>
            <person name="LaButti K."/>
            <person name="Morin E."/>
            <person name="Salamov A."/>
            <person name="Lipzen A."/>
            <person name="Mereny Z."/>
            <person name="Hegedus B."/>
            <person name="Baldrian P."/>
            <person name="Stursova M."/>
            <person name="Weitz H."/>
            <person name="Taylor A."/>
            <person name="Grigoriev I.V."/>
            <person name="Nagy L.G."/>
            <person name="Martin F."/>
            <person name="Kauserud H."/>
        </authorList>
    </citation>
    <scope>NUCLEOTIDE SEQUENCE</scope>
    <source>
        <strain evidence="2">9284</strain>
    </source>
</reference>
<feature type="compositionally biased region" description="Polar residues" evidence="1">
    <location>
        <begin position="26"/>
        <end position="49"/>
    </location>
</feature>
<dbReference type="AlphaFoldDB" id="A0AAD7F6K8"/>
<comment type="caution">
    <text evidence="2">The sequence shown here is derived from an EMBL/GenBank/DDBJ whole genome shotgun (WGS) entry which is preliminary data.</text>
</comment>
<keyword evidence="4" id="KW-1185">Reference proteome</keyword>
<dbReference type="EMBL" id="JARKIF010000021">
    <property type="protein sequence ID" value="KAJ7617061.1"/>
    <property type="molecule type" value="Genomic_DNA"/>
</dbReference>
<accession>A0AAD7F6K8</accession>
<evidence type="ECO:0000313" key="3">
    <source>
        <dbReference type="EMBL" id="KAJ7617061.1"/>
    </source>
</evidence>
<evidence type="ECO:0000313" key="4">
    <source>
        <dbReference type="Proteomes" id="UP001221142"/>
    </source>
</evidence>
<protein>
    <submittedName>
        <fullName evidence="2">Uncharacterized protein</fullName>
    </submittedName>
</protein>
<feature type="compositionally biased region" description="Polar residues" evidence="1">
    <location>
        <begin position="58"/>
        <end position="69"/>
    </location>
</feature>